<dbReference type="EMBL" id="QGKY02001015">
    <property type="protein sequence ID" value="KAF2574175.1"/>
    <property type="molecule type" value="Genomic_DNA"/>
</dbReference>
<evidence type="ECO:0000256" key="1">
    <source>
        <dbReference type="SAM" id="MobiDB-lite"/>
    </source>
</evidence>
<name>A0A8S9IWU0_BRACR</name>
<organism evidence="2">
    <name type="scientific">Brassica cretica</name>
    <name type="common">Mustard</name>
    <dbReference type="NCBI Taxonomy" id="69181"/>
    <lineage>
        <taxon>Eukaryota</taxon>
        <taxon>Viridiplantae</taxon>
        <taxon>Streptophyta</taxon>
        <taxon>Embryophyta</taxon>
        <taxon>Tracheophyta</taxon>
        <taxon>Spermatophyta</taxon>
        <taxon>Magnoliopsida</taxon>
        <taxon>eudicotyledons</taxon>
        <taxon>Gunneridae</taxon>
        <taxon>Pentapetalae</taxon>
        <taxon>rosids</taxon>
        <taxon>malvids</taxon>
        <taxon>Brassicales</taxon>
        <taxon>Brassicaceae</taxon>
        <taxon>Brassiceae</taxon>
        <taxon>Brassica</taxon>
    </lineage>
</organism>
<feature type="compositionally biased region" description="Basic and acidic residues" evidence="1">
    <location>
        <begin position="78"/>
        <end position="119"/>
    </location>
</feature>
<reference evidence="2" key="1">
    <citation type="submission" date="2019-12" db="EMBL/GenBank/DDBJ databases">
        <title>Genome sequencing and annotation of Brassica cretica.</title>
        <authorList>
            <person name="Studholme D.J."/>
            <person name="Sarris P.F."/>
        </authorList>
    </citation>
    <scope>NUCLEOTIDE SEQUENCE</scope>
    <source>
        <strain evidence="2">PFS-102/07</strain>
        <tissue evidence="2">Leaf</tissue>
    </source>
</reference>
<feature type="region of interest" description="Disordered" evidence="1">
    <location>
        <begin position="18"/>
        <end position="44"/>
    </location>
</feature>
<proteinExistence type="predicted"/>
<accession>A0A8S9IWU0</accession>
<evidence type="ECO:0000313" key="2">
    <source>
        <dbReference type="EMBL" id="KAF2574175.1"/>
    </source>
</evidence>
<gene>
    <name evidence="2" type="ORF">F2Q70_00003889</name>
</gene>
<feature type="region of interest" description="Disordered" evidence="1">
    <location>
        <begin position="78"/>
        <end position="129"/>
    </location>
</feature>
<comment type="caution">
    <text evidence="2">The sequence shown here is derived from an EMBL/GenBank/DDBJ whole genome shotgun (WGS) entry which is preliminary data.</text>
</comment>
<dbReference type="AlphaFoldDB" id="A0A8S9IWU0"/>
<protein>
    <submittedName>
        <fullName evidence="2">Uncharacterized protein</fullName>
    </submittedName>
</protein>
<sequence length="151" mass="17288">MSTMREKTWRVHTIMPSTQNRGQHWETPGRRTLTGTTPSASSTRRKATLLQIAKFYVRLAAKLLAGELSQVTRMKDLLLDSDRKLGTDKDPTPEKDSRENHSGDKHGRRQDERGNESNHRRVNMVIGDSPFYRDSVSSIKSYQRKSKTCSN</sequence>